<evidence type="ECO:0000256" key="4">
    <source>
        <dbReference type="ARBA" id="ARBA00012732"/>
    </source>
</evidence>
<dbReference type="GO" id="GO:0016998">
    <property type="term" value="P:cell wall macromolecule catabolic process"/>
    <property type="evidence" value="ECO:0007669"/>
    <property type="project" value="InterPro"/>
</dbReference>
<dbReference type="FunFam" id="3.20.20.80:FF:000060">
    <property type="entry name" value="Lysozyme M1"/>
    <property type="match status" value="1"/>
</dbReference>
<dbReference type="GO" id="GO:0005576">
    <property type="term" value="C:extracellular region"/>
    <property type="evidence" value="ECO:0007669"/>
    <property type="project" value="UniProtKB-SubCell"/>
</dbReference>
<dbReference type="Pfam" id="PF01183">
    <property type="entry name" value="Glyco_hydro_25"/>
    <property type="match status" value="1"/>
</dbReference>
<keyword evidence="17" id="KW-1185">Reference proteome</keyword>
<dbReference type="AlphaFoldDB" id="A0A229YJZ5"/>
<dbReference type="InterPro" id="IPR018077">
    <property type="entry name" value="Glyco_hydro_fam25_subgr"/>
</dbReference>
<evidence type="ECO:0000256" key="14">
    <source>
        <dbReference type="SAM" id="SignalP"/>
    </source>
</evidence>
<comment type="caution">
    <text evidence="16">The sequence shown here is derived from an EMBL/GenBank/DDBJ whole genome shotgun (WGS) entry which is preliminary data.</text>
</comment>
<dbReference type="PROSITE" id="PS51904">
    <property type="entry name" value="GLYCOSYL_HYDROL_F25_2"/>
    <property type="match status" value="1"/>
</dbReference>
<evidence type="ECO:0000256" key="5">
    <source>
        <dbReference type="ARBA" id="ARBA00022525"/>
    </source>
</evidence>
<evidence type="ECO:0000256" key="9">
    <source>
        <dbReference type="ARBA" id="ARBA00023157"/>
    </source>
</evidence>
<keyword evidence="14" id="KW-0732">Signal</keyword>
<organism evidence="16 17">
    <name type="scientific">Aspergillus turcosus</name>
    <dbReference type="NCBI Taxonomy" id="1245748"/>
    <lineage>
        <taxon>Eukaryota</taxon>
        <taxon>Fungi</taxon>
        <taxon>Dikarya</taxon>
        <taxon>Ascomycota</taxon>
        <taxon>Pezizomycotina</taxon>
        <taxon>Eurotiomycetes</taxon>
        <taxon>Eurotiomycetidae</taxon>
        <taxon>Eurotiales</taxon>
        <taxon>Aspergillaceae</taxon>
        <taxon>Aspergillus</taxon>
        <taxon>Aspergillus subgen. Fumigati</taxon>
    </lineage>
</organism>
<evidence type="ECO:0000259" key="15">
    <source>
        <dbReference type="Pfam" id="PF16862"/>
    </source>
</evidence>
<comment type="subcellular location">
    <subcellularLocation>
        <location evidence="2">Secreted</location>
    </subcellularLocation>
</comment>
<evidence type="ECO:0000313" key="16">
    <source>
        <dbReference type="EMBL" id="RLL92965.1"/>
    </source>
</evidence>
<dbReference type="SUPFAM" id="SSF51445">
    <property type="entry name" value="(Trans)glycosidases"/>
    <property type="match status" value="2"/>
</dbReference>
<dbReference type="PANTHER" id="PTHR36183:SF2">
    <property type="entry name" value="BETA-GLUCURONIDASE C-TERMINAL DOMAIN-CONTAINING PROTEIN"/>
    <property type="match status" value="1"/>
</dbReference>
<dbReference type="InterPro" id="IPR002053">
    <property type="entry name" value="Glyco_hydro_25"/>
</dbReference>
<dbReference type="GO" id="GO:0031640">
    <property type="term" value="P:killing of cells of another organism"/>
    <property type="evidence" value="ECO:0007669"/>
    <property type="project" value="UniProtKB-KW"/>
</dbReference>
<evidence type="ECO:0000313" key="17">
    <source>
        <dbReference type="Proteomes" id="UP000215289"/>
    </source>
</evidence>
<keyword evidence="5" id="KW-0964">Secreted</keyword>
<keyword evidence="7" id="KW-0081">Bacteriolytic enzyme</keyword>
<evidence type="ECO:0000256" key="12">
    <source>
        <dbReference type="ARBA" id="ARBA00073159"/>
    </source>
</evidence>
<dbReference type="Gene3D" id="2.60.40.1180">
    <property type="entry name" value="Golgi alpha-mannosidase II"/>
    <property type="match status" value="1"/>
</dbReference>
<evidence type="ECO:0000256" key="3">
    <source>
        <dbReference type="ARBA" id="ARBA00010646"/>
    </source>
</evidence>
<keyword evidence="6" id="KW-0929">Antimicrobial</keyword>
<dbReference type="Pfam" id="PF16862">
    <property type="entry name" value="Glyco_hydro_79C"/>
    <property type="match status" value="1"/>
</dbReference>
<dbReference type="InterPro" id="IPR013780">
    <property type="entry name" value="Glyco_hydro_b"/>
</dbReference>
<dbReference type="Gene3D" id="3.20.20.80">
    <property type="entry name" value="Glycosidases"/>
    <property type="match status" value="2"/>
</dbReference>
<dbReference type="STRING" id="1245748.A0A229YJZ5"/>
<dbReference type="GO" id="GO:0042742">
    <property type="term" value="P:defense response to bacterium"/>
    <property type="evidence" value="ECO:0007669"/>
    <property type="project" value="UniProtKB-KW"/>
</dbReference>
<evidence type="ECO:0000256" key="6">
    <source>
        <dbReference type="ARBA" id="ARBA00022529"/>
    </source>
</evidence>
<dbReference type="EMBL" id="NIDN02000515">
    <property type="protein sequence ID" value="RLL92965.1"/>
    <property type="molecule type" value="Genomic_DNA"/>
</dbReference>
<dbReference type="InterPro" id="IPR017853">
    <property type="entry name" value="GH"/>
</dbReference>
<reference evidence="16 17" key="1">
    <citation type="submission" date="2018-08" db="EMBL/GenBank/DDBJ databases">
        <title>Draft genome sequences of two Aspergillus turcosus clinical strains isolated from bronchoalveolar lavage fluid: one azole-susceptible and the other azole-resistant.</title>
        <authorList>
            <person name="Parent-Michaud M."/>
            <person name="Dufresne P.J."/>
            <person name="Fournier E."/>
            <person name="Martineau C."/>
            <person name="Moreira S."/>
            <person name="Perkins V."/>
            <person name="De Repentigny L."/>
            <person name="Dufresne S.F."/>
        </authorList>
    </citation>
    <scope>NUCLEOTIDE SEQUENCE [LARGE SCALE GENOMIC DNA]</scope>
    <source>
        <strain evidence="16">HMR AF 1038</strain>
    </source>
</reference>
<feature type="chain" id="PRO_5011911777" description="N,O-diacetylmuramidase" evidence="14">
    <location>
        <begin position="20"/>
        <end position="756"/>
    </location>
</feature>
<comment type="catalytic activity">
    <reaction evidence="1">
        <text>Hydrolysis of (1-&gt;4)-beta-linkages between N-acetylmuramic acid and N-acetyl-D-glucosamine residues in a peptidoglycan and between N-acetyl-D-glucosamine residues in chitodextrins.</text>
        <dbReference type="EC" id="3.2.1.17"/>
    </reaction>
</comment>
<comment type="similarity">
    <text evidence="3">Belongs to the glycosyl hydrolase 25 family.</text>
</comment>
<feature type="signal peptide" evidence="14">
    <location>
        <begin position="1"/>
        <end position="19"/>
    </location>
</feature>
<dbReference type="CDD" id="cd06412">
    <property type="entry name" value="GH25_CH-type"/>
    <property type="match status" value="1"/>
</dbReference>
<gene>
    <name evidence="16" type="ORF">CFD26_100252</name>
</gene>
<feature type="domain" description="Beta-glucuronidase C-terminal" evidence="15">
    <location>
        <begin position="372"/>
        <end position="471"/>
    </location>
</feature>
<evidence type="ECO:0000256" key="7">
    <source>
        <dbReference type="ARBA" id="ARBA00022638"/>
    </source>
</evidence>
<dbReference type="InterPro" id="IPR052974">
    <property type="entry name" value="GH79_Enzymes"/>
</dbReference>
<name>A0A229YJZ5_9EURO</name>
<evidence type="ECO:0000256" key="10">
    <source>
        <dbReference type="ARBA" id="ARBA00023295"/>
    </source>
</evidence>
<evidence type="ECO:0000256" key="8">
    <source>
        <dbReference type="ARBA" id="ARBA00022801"/>
    </source>
</evidence>
<dbReference type="EC" id="3.2.1.17" evidence="4"/>
<protein>
    <recommendedName>
        <fullName evidence="12">N,O-diacetylmuramidase</fullName>
        <ecNumber evidence="4">3.2.1.17</ecNumber>
    </recommendedName>
    <alternativeName>
        <fullName evidence="13">Lysozyme CH</fullName>
    </alternativeName>
</protein>
<dbReference type="GO" id="GO:0009253">
    <property type="term" value="P:peptidoglycan catabolic process"/>
    <property type="evidence" value="ECO:0007669"/>
    <property type="project" value="InterPro"/>
</dbReference>
<sequence length="756" mass="81523">MALFLAPLLLCSYIPIVAALTFDVPSAPPSNASGQLSAAPVGVSLEFFTFPGYMNDVTATTTCLQNFKDLTGVWPPLRIGGTTQDRATYDAASTNAVTYTVASPSDAPTSLTFGPSFITLAASYDGDVILGLNRRLNNLSNTIAAATLAKNEMNNLNAIELGNEPNFFSSSDPVANSQSWTASADYSSEVSWQDAVCGNLSTSNLISAGVFFGTSPMSIAGLAAVEGDANTYVRDYCSHNYPQSASTANLASLMSHSAIASQIEPFAAEASAAAAKGKPYIFGETNSATQGGGGISPTFGAALWILDYVMQTLLMGTKALYFHQGTIGNCQYCWWGRYDMGSPYYGAYFATMALANADQIAPLDDQTTAYAAYAIYKNGSPVRVLLYNSDYYTSGTRSIQTYTLTGLTSSRVTAKRLTAPYSTSRVDRGQNPTVGGQTFANGTCTIQGTAVTETTAVNSGKATFTVGASEAFSYQSVSILRCAHRNQTNHLDGGDPENAEYIYQHLVRVERNHIKALKVPSPLQNEGFHRCCCRDCWPGFGPPQQPEARATTVDISNHQKSVNFEAAKKDGAQFVIIKATEGTTYKDSVFNSHYTGATKAGLIRGGYHFARPDKSTGSAQAKYFLKNGGGWSNDNRTLPGMLDIEYNPYGATCYGLSHGQMVAWIRDFVDEYHHETSRWPMIYTTADWWNRCTGNARGFGDKCPLVLAAYSSSPPKTIPGDWKTWTIWQNSDKYEHGGDSDKFNGPMTQLRKLASG</sequence>
<dbReference type="InterPro" id="IPR031728">
    <property type="entry name" value="GlcAase_C"/>
</dbReference>
<evidence type="ECO:0000256" key="13">
    <source>
        <dbReference type="ARBA" id="ARBA00075474"/>
    </source>
</evidence>
<evidence type="ECO:0000256" key="2">
    <source>
        <dbReference type="ARBA" id="ARBA00004613"/>
    </source>
</evidence>
<dbReference type="PANTHER" id="PTHR36183">
    <property type="entry name" value="BETA-GLUCURONIDASE"/>
    <property type="match status" value="1"/>
</dbReference>
<keyword evidence="9" id="KW-1015">Disulfide bond</keyword>
<accession>A0A229YJZ5</accession>
<dbReference type="OrthoDB" id="2796951at2759"/>
<dbReference type="Proteomes" id="UP000215289">
    <property type="component" value="Unassembled WGS sequence"/>
</dbReference>
<dbReference type="GO" id="GO:0003796">
    <property type="term" value="F:lysozyme activity"/>
    <property type="evidence" value="ECO:0007669"/>
    <property type="project" value="UniProtKB-EC"/>
</dbReference>
<evidence type="ECO:0000256" key="1">
    <source>
        <dbReference type="ARBA" id="ARBA00000632"/>
    </source>
</evidence>
<dbReference type="SMART" id="SM00641">
    <property type="entry name" value="Glyco_25"/>
    <property type="match status" value="1"/>
</dbReference>
<evidence type="ECO:0000256" key="11">
    <source>
        <dbReference type="ARBA" id="ARBA00055588"/>
    </source>
</evidence>
<keyword evidence="10" id="KW-0326">Glycosidase</keyword>
<proteinExistence type="inferred from homology"/>
<keyword evidence="8" id="KW-0378">Hydrolase</keyword>
<comment type="function">
    <text evidence="11">This enzyme has both lysozyme (acetylmuramidase) and diacetylmuramidase activities.</text>
</comment>